<protein>
    <submittedName>
        <fullName evidence="3">XRE family transcriptional regulator</fullName>
    </submittedName>
</protein>
<dbReference type="SMART" id="SM00530">
    <property type="entry name" value="HTH_XRE"/>
    <property type="match status" value="1"/>
</dbReference>
<dbReference type="RefSeq" id="WP_169248279.1">
    <property type="nucleotide sequence ID" value="NZ_SPMZ01000019.1"/>
</dbReference>
<accession>A0ABX1TI12</accession>
<dbReference type="Proteomes" id="UP000760480">
    <property type="component" value="Unassembled WGS sequence"/>
</dbReference>
<name>A0ABX1TI12_9GAMM</name>
<evidence type="ECO:0000256" key="1">
    <source>
        <dbReference type="SAM" id="MobiDB-lite"/>
    </source>
</evidence>
<evidence type="ECO:0000259" key="2">
    <source>
        <dbReference type="PROSITE" id="PS50943"/>
    </source>
</evidence>
<comment type="caution">
    <text evidence="3">The sequence shown here is derived from an EMBL/GenBank/DDBJ whole genome shotgun (WGS) entry which is preliminary data.</text>
</comment>
<dbReference type="Gene3D" id="1.10.260.40">
    <property type="entry name" value="lambda repressor-like DNA-binding domains"/>
    <property type="match status" value="1"/>
</dbReference>
<dbReference type="InterPro" id="IPR001387">
    <property type="entry name" value="Cro/C1-type_HTH"/>
</dbReference>
<dbReference type="Pfam" id="PF13560">
    <property type="entry name" value="HTH_31"/>
    <property type="match status" value="1"/>
</dbReference>
<organism evidence="3 4">
    <name type="scientific">Candidatus Competibacter phosphatis</name>
    <dbReference type="NCBI Taxonomy" id="221280"/>
    <lineage>
        <taxon>Bacteria</taxon>
        <taxon>Pseudomonadati</taxon>
        <taxon>Pseudomonadota</taxon>
        <taxon>Gammaproteobacteria</taxon>
        <taxon>Candidatus Competibacteraceae</taxon>
        <taxon>Candidatus Competibacter</taxon>
    </lineage>
</organism>
<dbReference type="EMBL" id="SPMZ01000019">
    <property type="protein sequence ID" value="NMQ19018.1"/>
    <property type="molecule type" value="Genomic_DNA"/>
</dbReference>
<evidence type="ECO:0000313" key="3">
    <source>
        <dbReference type="EMBL" id="NMQ19018.1"/>
    </source>
</evidence>
<proteinExistence type="predicted"/>
<feature type="region of interest" description="Disordered" evidence="1">
    <location>
        <begin position="1"/>
        <end position="22"/>
    </location>
</feature>
<sequence>MQSRRYVSSADEKDDEAAKAKSFGAHLRELREQRRKVNRRYSVRQTAERIGVEPTHLSKIERGEIYPPTEDTMRRLAADLGEDADLLLARAGLVASDVLEVIAKRPTLFAEIIRGLGDVSDQELSALVHKVRNGVW</sequence>
<feature type="domain" description="HTH cro/C1-type" evidence="2">
    <location>
        <begin position="27"/>
        <end position="87"/>
    </location>
</feature>
<evidence type="ECO:0000313" key="4">
    <source>
        <dbReference type="Proteomes" id="UP000760480"/>
    </source>
</evidence>
<keyword evidence="4" id="KW-1185">Reference proteome</keyword>
<dbReference type="PROSITE" id="PS50943">
    <property type="entry name" value="HTH_CROC1"/>
    <property type="match status" value="1"/>
</dbReference>
<dbReference type="SUPFAM" id="SSF47413">
    <property type="entry name" value="lambda repressor-like DNA-binding domains"/>
    <property type="match status" value="1"/>
</dbReference>
<dbReference type="CDD" id="cd00093">
    <property type="entry name" value="HTH_XRE"/>
    <property type="match status" value="1"/>
</dbReference>
<dbReference type="InterPro" id="IPR010982">
    <property type="entry name" value="Lambda_DNA-bd_dom_sf"/>
</dbReference>
<reference evidence="3 4" key="1">
    <citation type="submission" date="2019-03" db="EMBL/GenBank/DDBJ databases">
        <title>Metabolic reconstructions from genomes of highly enriched 'Candidatus Accumulibacter' and 'Candidatus Competibacter' bioreactor populations.</title>
        <authorList>
            <person name="Annavajhala M.K."/>
            <person name="Welles L."/>
            <person name="Abbas B."/>
            <person name="Sorokin D."/>
            <person name="Park H."/>
            <person name="Van Loosdrecht M."/>
            <person name="Chandran K."/>
        </authorList>
    </citation>
    <scope>NUCLEOTIDE SEQUENCE [LARGE SCALE GENOMIC DNA]</scope>
    <source>
        <strain evidence="3 4">SBR_G</strain>
    </source>
</reference>
<gene>
    <name evidence="3" type="ORF">E4P82_07245</name>
</gene>